<dbReference type="Proteomes" id="UP000510869">
    <property type="component" value="Chromosome"/>
</dbReference>
<organism evidence="3 4">
    <name type="scientific">Natrinema zhouii</name>
    <dbReference type="NCBI Taxonomy" id="1710539"/>
    <lineage>
        <taxon>Archaea</taxon>
        <taxon>Methanobacteriati</taxon>
        <taxon>Methanobacteriota</taxon>
        <taxon>Stenosarchaea group</taxon>
        <taxon>Halobacteria</taxon>
        <taxon>Halobacteriales</taxon>
        <taxon>Natrialbaceae</taxon>
        <taxon>Natrinema</taxon>
    </lineage>
</organism>
<dbReference type="GeneID" id="56144237"/>
<keyword evidence="1" id="KW-0472">Membrane</keyword>
<sequence length="139" mass="14627">MDAKQLRLKLIGSEDERAVSPVIGVILMVAITVILAAVIAAFVLDMGQGQSASPQAGYQINDDGSSITVKITSIENLDRVGVYCGSRPSSDLPQDNYDTSTTEWVEPSVGDSITPLGTCSSTDDVEIIGVYDGSESTLN</sequence>
<accession>A0A7D6GYN7</accession>
<dbReference type="InterPro" id="IPR013373">
    <property type="entry name" value="Flagellin/pilin_N_arc"/>
</dbReference>
<dbReference type="InterPro" id="IPR012859">
    <property type="entry name" value="Pilin_N_archaeal"/>
</dbReference>
<gene>
    <name evidence="3" type="ORF">HYG81_13490</name>
</gene>
<dbReference type="KEGG" id="nay:HYG81_13490"/>
<dbReference type="AlphaFoldDB" id="A0A7D6GYN7"/>
<dbReference type="NCBIfam" id="TIGR02537">
    <property type="entry name" value="arch_flag_Nterm"/>
    <property type="match status" value="1"/>
</dbReference>
<dbReference type="PANTHER" id="PTHR38138:SF1">
    <property type="entry name" value="ARCHAEAL TYPE IV PILIN N-TERMINAL DOMAIN-CONTAINING PROTEIN"/>
    <property type="match status" value="1"/>
</dbReference>
<reference evidence="3 4" key="1">
    <citation type="submission" date="2020-07" db="EMBL/GenBank/DDBJ databases">
        <title>Natrinema (YPL30) sp. nov. and Haloterrigena xxxxxx (YPL8) sp. nov., isolated from a salt mine.</title>
        <authorList>
            <person name="Cui H."/>
        </authorList>
    </citation>
    <scope>NUCLEOTIDE SEQUENCE [LARGE SCALE GENOMIC DNA]</scope>
    <source>
        <strain evidence="3 4">YPL13</strain>
    </source>
</reference>
<keyword evidence="1" id="KW-0812">Transmembrane</keyword>
<evidence type="ECO:0000313" key="4">
    <source>
        <dbReference type="Proteomes" id="UP000510869"/>
    </source>
</evidence>
<name>A0A7D6GYN7_9EURY</name>
<evidence type="ECO:0000259" key="2">
    <source>
        <dbReference type="Pfam" id="PF07790"/>
    </source>
</evidence>
<evidence type="ECO:0000313" key="3">
    <source>
        <dbReference type="EMBL" id="QLK25105.1"/>
    </source>
</evidence>
<feature type="transmembrane region" description="Helical" evidence="1">
    <location>
        <begin position="21"/>
        <end position="44"/>
    </location>
</feature>
<dbReference type="EMBL" id="CP059154">
    <property type="protein sequence ID" value="QLK25105.1"/>
    <property type="molecule type" value="Genomic_DNA"/>
</dbReference>
<keyword evidence="4" id="KW-1185">Reference proteome</keyword>
<dbReference type="RefSeq" id="WP_180840296.1">
    <property type="nucleotide sequence ID" value="NZ_CP059154.1"/>
</dbReference>
<evidence type="ECO:0000256" key="1">
    <source>
        <dbReference type="SAM" id="Phobius"/>
    </source>
</evidence>
<protein>
    <submittedName>
        <fullName evidence="3">Type IV pilin</fullName>
    </submittedName>
</protein>
<proteinExistence type="predicted"/>
<feature type="domain" description="Archaeal Type IV pilin N-terminal" evidence="2">
    <location>
        <begin position="17"/>
        <end position="70"/>
    </location>
</feature>
<dbReference type="PANTHER" id="PTHR38138">
    <property type="entry name" value="VNG6441H"/>
    <property type="match status" value="1"/>
</dbReference>
<dbReference type="Pfam" id="PF07790">
    <property type="entry name" value="Pilin_N"/>
    <property type="match status" value="1"/>
</dbReference>
<keyword evidence="1" id="KW-1133">Transmembrane helix</keyword>
<dbReference type="OrthoDB" id="178148at2157"/>